<evidence type="ECO:0000256" key="14">
    <source>
        <dbReference type="ARBA" id="ARBA00023264"/>
    </source>
</evidence>
<evidence type="ECO:0008006" key="17">
    <source>
        <dbReference type="Google" id="ProtNLM"/>
    </source>
</evidence>
<protein>
    <recommendedName>
        <fullName evidence="17">Diacylglycerol kinase</fullName>
    </recommendedName>
</protein>
<dbReference type="PANTHER" id="PTHR34299">
    <property type="entry name" value="DIACYLGLYCEROL KINASE"/>
    <property type="match status" value="1"/>
</dbReference>
<keyword evidence="8" id="KW-0418">Kinase</keyword>
<keyword evidence="11" id="KW-0443">Lipid metabolism</keyword>
<evidence type="ECO:0000256" key="7">
    <source>
        <dbReference type="ARBA" id="ARBA00022741"/>
    </source>
</evidence>
<dbReference type="EMBL" id="BARW01024405">
    <property type="protein sequence ID" value="GAI91470.1"/>
    <property type="molecule type" value="Genomic_DNA"/>
</dbReference>
<keyword evidence="9" id="KW-0067">ATP-binding</keyword>
<reference evidence="16" key="1">
    <citation type="journal article" date="2014" name="Front. Microbiol.">
        <title>High frequency of phylogenetically diverse reductive dehalogenase-homologous genes in deep subseafloor sedimentary metagenomes.</title>
        <authorList>
            <person name="Kawai M."/>
            <person name="Futagami T."/>
            <person name="Toyoda A."/>
            <person name="Takaki Y."/>
            <person name="Nishi S."/>
            <person name="Hori S."/>
            <person name="Arai W."/>
            <person name="Tsubouchi T."/>
            <person name="Morono Y."/>
            <person name="Uchiyama I."/>
            <person name="Ito T."/>
            <person name="Fujiyama A."/>
            <person name="Inagaki F."/>
            <person name="Takami H."/>
        </authorList>
    </citation>
    <scope>NUCLEOTIDE SEQUENCE</scope>
    <source>
        <strain evidence="16">Expedition CK06-06</strain>
    </source>
</reference>
<keyword evidence="14" id="KW-1208">Phospholipid metabolism</keyword>
<keyword evidence="7" id="KW-0547">Nucleotide-binding</keyword>
<evidence type="ECO:0000256" key="3">
    <source>
        <dbReference type="ARBA" id="ARBA00022475"/>
    </source>
</evidence>
<dbReference type="InterPro" id="IPR000829">
    <property type="entry name" value="DAGK"/>
</dbReference>
<evidence type="ECO:0000256" key="8">
    <source>
        <dbReference type="ARBA" id="ARBA00022777"/>
    </source>
</evidence>
<feature type="transmembrane region" description="Helical" evidence="15">
    <location>
        <begin position="94"/>
        <end position="119"/>
    </location>
</feature>
<name>X1TVA7_9ZZZZ</name>
<evidence type="ECO:0000256" key="15">
    <source>
        <dbReference type="SAM" id="Phobius"/>
    </source>
</evidence>
<keyword evidence="10 15" id="KW-1133">Transmembrane helix</keyword>
<dbReference type="InterPro" id="IPR036945">
    <property type="entry name" value="DAGK_sf"/>
</dbReference>
<evidence type="ECO:0000256" key="6">
    <source>
        <dbReference type="ARBA" id="ARBA00022692"/>
    </source>
</evidence>
<organism evidence="16">
    <name type="scientific">marine sediment metagenome</name>
    <dbReference type="NCBI Taxonomy" id="412755"/>
    <lineage>
        <taxon>unclassified sequences</taxon>
        <taxon>metagenomes</taxon>
        <taxon>ecological metagenomes</taxon>
    </lineage>
</organism>
<comment type="similarity">
    <text evidence="2">Belongs to the bacterial diacylglycerol kinase family.</text>
</comment>
<evidence type="ECO:0000256" key="2">
    <source>
        <dbReference type="ARBA" id="ARBA00005967"/>
    </source>
</evidence>
<dbReference type="GO" id="GO:0016301">
    <property type="term" value="F:kinase activity"/>
    <property type="evidence" value="ECO:0007669"/>
    <property type="project" value="UniProtKB-KW"/>
</dbReference>
<comment type="caution">
    <text evidence="16">The sequence shown here is derived from an EMBL/GenBank/DDBJ whole genome shotgun (WGS) entry which is preliminary data.</text>
</comment>
<keyword evidence="12 15" id="KW-0472">Membrane</keyword>
<dbReference type="Pfam" id="PF01219">
    <property type="entry name" value="DAGK_prokar"/>
    <property type="match status" value="1"/>
</dbReference>
<evidence type="ECO:0000256" key="5">
    <source>
        <dbReference type="ARBA" id="ARBA00022679"/>
    </source>
</evidence>
<proteinExistence type="inferred from homology"/>
<keyword evidence="13" id="KW-0594">Phospholipid biosynthesis</keyword>
<dbReference type="Gene3D" id="1.10.287.3610">
    <property type="match status" value="1"/>
</dbReference>
<evidence type="ECO:0000256" key="4">
    <source>
        <dbReference type="ARBA" id="ARBA00022516"/>
    </source>
</evidence>
<dbReference type="AlphaFoldDB" id="X1TVA7"/>
<evidence type="ECO:0000256" key="11">
    <source>
        <dbReference type="ARBA" id="ARBA00023098"/>
    </source>
</evidence>
<feature type="transmembrane region" description="Helical" evidence="15">
    <location>
        <begin position="27"/>
        <end position="48"/>
    </location>
</feature>
<evidence type="ECO:0000256" key="9">
    <source>
        <dbReference type="ARBA" id="ARBA00022840"/>
    </source>
</evidence>
<keyword evidence="6 15" id="KW-0812">Transmembrane</keyword>
<feature type="transmembrane region" description="Helical" evidence="15">
    <location>
        <begin position="54"/>
        <end position="73"/>
    </location>
</feature>
<keyword evidence="4" id="KW-0444">Lipid biosynthesis</keyword>
<gene>
    <name evidence="16" type="ORF">S12H4_40237</name>
</gene>
<evidence type="ECO:0000256" key="12">
    <source>
        <dbReference type="ARBA" id="ARBA00023136"/>
    </source>
</evidence>
<evidence type="ECO:0000313" key="16">
    <source>
        <dbReference type="EMBL" id="GAI91470.1"/>
    </source>
</evidence>
<keyword evidence="3" id="KW-1003">Cell membrane</keyword>
<evidence type="ECO:0000256" key="13">
    <source>
        <dbReference type="ARBA" id="ARBA00023209"/>
    </source>
</evidence>
<evidence type="ECO:0000256" key="10">
    <source>
        <dbReference type="ARBA" id="ARBA00022989"/>
    </source>
</evidence>
<keyword evidence="5" id="KW-0808">Transferase</keyword>
<evidence type="ECO:0000256" key="1">
    <source>
        <dbReference type="ARBA" id="ARBA00004651"/>
    </source>
</evidence>
<dbReference type="PANTHER" id="PTHR34299:SF1">
    <property type="entry name" value="DIACYLGLYCEROL KINASE"/>
    <property type="match status" value="1"/>
</dbReference>
<comment type="subcellular location">
    <subcellularLocation>
        <location evidence="1">Cell membrane</location>
        <topology evidence="1">Multi-pass membrane protein</topology>
    </subcellularLocation>
</comment>
<dbReference type="CDD" id="cd14263">
    <property type="entry name" value="DAGK_IM_like"/>
    <property type="match status" value="1"/>
</dbReference>
<dbReference type="GO" id="GO:0005886">
    <property type="term" value="C:plasma membrane"/>
    <property type="evidence" value="ECO:0007669"/>
    <property type="project" value="UniProtKB-SubCell"/>
</dbReference>
<sequence>MLIDIRKLKKSFTVAFKGLFYGIRDEATFRAGVIISVFVVFFTFYYPLTNLERAVVFLTMFAVLGIELMNTQVERTTNLIDKNHNPEIRIIKDLAAGAVLLIVMVAAIVAGFIFIPYIFGLK</sequence>
<accession>X1TVA7</accession>
<dbReference type="GO" id="GO:0005524">
    <property type="term" value="F:ATP binding"/>
    <property type="evidence" value="ECO:0007669"/>
    <property type="project" value="UniProtKB-KW"/>
</dbReference>
<dbReference type="GO" id="GO:0008654">
    <property type="term" value="P:phospholipid biosynthetic process"/>
    <property type="evidence" value="ECO:0007669"/>
    <property type="project" value="UniProtKB-KW"/>
</dbReference>